<proteinExistence type="predicted"/>
<evidence type="ECO:0000313" key="2">
    <source>
        <dbReference type="WBParaSite" id="Gr19_v10_g11562.t1"/>
    </source>
</evidence>
<dbReference type="Proteomes" id="UP000887572">
    <property type="component" value="Unplaced"/>
</dbReference>
<sequence>MGRMHHRPAIADRLINRLQQNASAHVLPSYLTRSRKLCRVRINPALRPLNNTLSRIFEVSSWTMLPDHANR</sequence>
<name>A0A914GYH4_GLORO</name>
<evidence type="ECO:0000313" key="1">
    <source>
        <dbReference type="Proteomes" id="UP000887572"/>
    </source>
</evidence>
<reference evidence="2" key="1">
    <citation type="submission" date="2022-11" db="UniProtKB">
        <authorList>
            <consortium name="WormBaseParasite"/>
        </authorList>
    </citation>
    <scope>IDENTIFICATION</scope>
</reference>
<dbReference type="WBParaSite" id="Gr19_v10_g11562.t1">
    <property type="protein sequence ID" value="Gr19_v10_g11562.t1"/>
    <property type="gene ID" value="Gr19_v10_g11562"/>
</dbReference>
<keyword evidence="1" id="KW-1185">Reference proteome</keyword>
<accession>A0A914GYH4</accession>
<protein>
    <submittedName>
        <fullName evidence="2">Uncharacterized protein</fullName>
    </submittedName>
</protein>
<dbReference type="AlphaFoldDB" id="A0A914GYH4"/>
<organism evidence="1 2">
    <name type="scientific">Globodera rostochiensis</name>
    <name type="common">Golden nematode worm</name>
    <name type="synonym">Heterodera rostochiensis</name>
    <dbReference type="NCBI Taxonomy" id="31243"/>
    <lineage>
        <taxon>Eukaryota</taxon>
        <taxon>Metazoa</taxon>
        <taxon>Ecdysozoa</taxon>
        <taxon>Nematoda</taxon>
        <taxon>Chromadorea</taxon>
        <taxon>Rhabditida</taxon>
        <taxon>Tylenchina</taxon>
        <taxon>Tylenchomorpha</taxon>
        <taxon>Tylenchoidea</taxon>
        <taxon>Heteroderidae</taxon>
        <taxon>Heteroderinae</taxon>
        <taxon>Globodera</taxon>
    </lineage>
</organism>